<accession>D3T9D2</accession>
<sequence>MKCVFMDSEGICHGRYKGFKCIEEKCEDYGKYIVPDGICAYWRDGYCKKLHIFTCDGKNKECPYYREYIGEEERYIFE</sequence>
<dbReference type="AlphaFoldDB" id="D3T9D2"/>
<dbReference type="Proteomes" id="UP000001400">
    <property type="component" value="Chromosome"/>
</dbReference>
<dbReference type="EMBL" id="CP001941">
    <property type="protein sequence ID" value="ADD08711.1"/>
    <property type="molecule type" value="Genomic_DNA"/>
</dbReference>
<keyword evidence="2" id="KW-1185">Reference proteome</keyword>
<organism evidence="1 2">
    <name type="scientific">Aciduliprofundum boonei (strain DSM 19572 / T469)</name>
    <dbReference type="NCBI Taxonomy" id="439481"/>
    <lineage>
        <taxon>Archaea</taxon>
        <taxon>Methanobacteriati</taxon>
        <taxon>Thermoplasmatota</taxon>
        <taxon>DHVE2 group</taxon>
        <taxon>Candidatus Aciduliprofundum</taxon>
    </lineage>
</organism>
<name>D3T9D2_ACIB4</name>
<protein>
    <submittedName>
        <fullName evidence="1">Uncharacterized protein</fullName>
    </submittedName>
</protein>
<dbReference type="OrthoDB" id="360091at2157"/>
<proteinExistence type="predicted"/>
<reference evidence="1" key="1">
    <citation type="submission" date="2010-02" db="EMBL/GenBank/DDBJ databases">
        <title>Complete sequence of Aciduliprofundum boonei T469.</title>
        <authorList>
            <consortium name="US DOE Joint Genome Institute"/>
            <person name="Lucas S."/>
            <person name="Copeland A."/>
            <person name="Lapidus A."/>
            <person name="Cheng J.-F."/>
            <person name="Bruce D."/>
            <person name="Goodwin L."/>
            <person name="Pitluck S."/>
            <person name="Saunders E."/>
            <person name="Detter J.C."/>
            <person name="Han C."/>
            <person name="Tapia R."/>
            <person name="Land M."/>
            <person name="Hauser L."/>
            <person name="Kyrpides N."/>
            <person name="Mikhailova N."/>
            <person name="Flores G."/>
            <person name="Reysenbach A.-L."/>
            <person name="Woyke T."/>
        </authorList>
    </citation>
    <scope>NUCLEOTIDE SEQUENCE</scope>
    <source>
        <strain evidence="1">T469</strain>
    </source>
</reference>
<dbReference type="HOGENOM" id="CLU_2613394_0_0_2"/>
<gene>
    <name evidence="1" type="ordered locus">Aboo_0902</name>
</gene>
<dbReference type="KEGG" id="abi:Aboo_0902"/>
<evidence type="ECO:0000313" key="2">
    <source>
        <dbReference type="Proteomes" id="UP000001400"/>
    </source>
</evidence>
<evidence type="ECO:0000313" key="1">
    <source>
        <dbReference type="EMBL" id="ADD08711.1"/>
    </source>
</evidence>